<dbReference type="AlphaFoldDB" id="A0A4C1WNX1"/>
<gene>
    <name evidence="1" type="ORF">EVAR_43374_1</name>
</gene>
<evidence type="ECO:0000313" key="1">
    <source>
        <dbReference type="EMBL" id="GBP53088.1"/>
    </source>
</evidence>
<dbReference type="InterPro" id="IPR016186">
    <property type="entry name" value="C-type_lectin-like/link_sf"/>
</dbReference>
<dbReference type="InterPro" id="IPR016187">
    <property type="entry name" value="CTDL_fold"/>
</dbReference>
<comment type="caution">
    <text evidence="1">The sequence shown here is derived from an EMBL/GenBank/DDBJ whole genome shotgun (WGS) entry which is preliminary data.</text>
</comment>
<dbReference type="SUPFAM" id="SSF56436">
    <property type="entry name" value="C-type lectin-like"/>
    <property type="match status" value="1"/>
</dbReference>
<protein>
    <recommendedName>
        <fullName evidence="3">C-type lectin domain-containing protein</fullName>
    </recommendedName>
</protein>
<accession>A0A4C1WNX1</accession>
<dbReference type="STRING" id="151549.A0A4C1WNX1"/>
<sequence length="309" mass="34575">MIFFVSDYVYLLTECVIRLKASARGRAHSGHLGRGGGGRGCRLLVPRPPSRAAYLLELVKLNVPCAEGFLRFAPNTAPMCGKLEQVPPPHRRFYYFSESKNPTLEVHGRPTFAATYRLVDRCHGVVLEADNGSFEVGPARALRCSYSVRLPYGRRIVLRLQIGTGALDDTELVVVSTDEARPERCRSMSLTLEDGDSVWNHCSQNGDPLRSVQIVSKRNAIRLNISITAREEEEGMWLKAWWMSEPIEELVGACEWGWAASGEWCVSARRDAKRPWRQAEAECARLGGHLASVVNEKEQSVLDDILTYT</sequence>
<dbReference type="EMBL" id="BGZK01000615">
    <property type="protein sequence ID" value="GBP53088.1"/>
    <property type="molecule type" value="Genomic_DNA"/>
</dbReference>
<evidence type="ECO:0008006" key="3">
    <source>
        <dbReference type="Google" id="ProtNLM"/>
    </source>
</evidence>
<proteinExistence type="predicted"/>
<dbReference type="Gene3D" id="3.10.100.10">
    <property type="entry name" value="Mannose-Binding Protein A, subunit A"/>
    <property type="match status" value="1"/>
</dbReference>
<name>A0A4C1WNX1_EUMVA</name>
<reference evidence="1 2" key="1">
    <citation type="journal article" date="2019" name="Commun. Biol.">
        <title>The bagworm genome reveals a unique fibroin gene that provides high tensile strength.</title>
        <authorList>
            <person name="Kono N."/>
            <person name="Nakamura H."/>
            <person name="Ohtoshi R."/>
            <person name="Tomita M."/>
            <person name="Numata K."/>
            <person name="Arakawa K."/>
        </authorList>
    </citation>
    <scope>NUCLEOTIDE SEQUENCE [LARGE SCALE GENOMIC DNA]</scope>
</reference>
<dbReference type="OrthoDB" id="2142683at2759"/>
<evidence type="ECO:0000313" key="2">
    <source>
        <dbReference type="Proteomes" id="UP000299102"/>
    </source>
</evidence>
<organism evidence="1 2">
    <name type="scientific">Eumeta variegata</name>
    <name type="common">Bagworm moth</name>
    <name type="synonym">Eumeta japonica</name>
    <dbReference type="NCBI Taxonomy" id="151549"/>
    <lineage>
        <taxon>Eukaryota</taxon>
        <taxon>Metazoa</taxon>
        <taxon>Ecdysozoa</taxon>
        <taxon>Arthropoda</taxon>
        <taxon>Hexapoda</taxon>
        <taxon>Insecta</taxon>
        <taxon>Pterygota</taxon>
        <taxon>Neoptera</taxon>
        <taxon>Endopterygota</taxon>
        <taxon>Lepidoptera</taxon>
        <taxon>Glossata</taxon>
        <taxon>Ditrysia</taxon>
        <taxon>Tineoidea</taxon>
        <taxon>Psychidae</taxon>
        <taxon>Oiketicinae</taxon>
        <taxon>Eumeta</taxon>
    </lineage>
</organism>
<keyword evidence="2" id="KW-1185">Reference proteome</keyword>
<dbReference type="Proteomes" id="UP000299102">
    <property type="component" value="Unassembled WGS sequence"/>
</dbReference>